<accession>A0ABP7UAX5</accession>
<dbReference type="EMBL" id="BAABDK010000021">
    <property type="protein sequence ID" value="GAA4039367.1"/>
    <property type="molecule type" value="Genomic_DNA"/>
</dbReference>
<organism evidence="1 2">
    <name type="scientific">Hymenobacter glaciei</name>
    <dbReference type="NCBI Taxonomy" id="877209"/>
    <lineage>
        <taxon>Bacteria</taxon>
        <taxon>Pseudomonadati</taxon>
        <taxon>Bacteroidota</taxon>
        <taxon>Cytophagia</taxon>
        <taxon>Cytophagales</taxon>
        <taxon>Hymenobacteraceae</taxon>
        <taxon>Hymenobacter</taxon>
    </lineage>
</organism>
<evidence type="ECO:0008006" key="3">
    <source>
        <dbReference type="Google" id="ProtNLM"/>
    </source>
</evidence>
<gene>
    <name evidence="1" type="ORF">GCM10022409_26250</name>
</gene>
<comment type="caution">
    <text evidence="1">The sequence shown here is derived from an EMBL/GenBank/DDBJ whole genome shotgun (WGS) entry which is preliminary data.</text>
</comment>
<dbReference type="PROSITE" id="PS51257">
    <property type="entry name" value="PROKAR_LIPOPROTEIN"/>
    <property type="match status" value="1"/>
</dbReference>
<evidence type="ECO:0000313" key="1">
    <source>
        <dbReference type="EMBL" id="GAA4039367.1"/>
    </source>
</evidence>
<dbReference type="RefSeq" id="WP_345055224.1">
    <property type="nucleotide sequence ID" value="NZ_BAABDK010000021.1"/>
</dbReference>
<name>A0ABP7UAX5_9BACT</name>
<dbReference type="Proteomes" id="UP001501469">
    <property type="component" value="Unassembled WGS sequence"/>
</dbReference>
<evidence type="ECO:0000313" key="2">
    <source>
        <dbReference type="Proteomes" id="UP001501469"/>
    </source>
</evidence>
<proteinExistence type="predicted"/>
<reference evidence="2" key="1">
    <citation type="journal article" date="2019" name="Int. J. Syst. Evol. Microbiol.">
        <title>The Global Catalogue of Microorganisms (GCM) 10K type strain sequencing project: providing services to taxonomists for standard genome sequencing and annotation.</title>
        <authorList>
            <consortium name="The Broad Institute Genomics Platform"/>
            <consortium name="The Broad Institute Genome Sequencing Center for Infectious Disease"/>
            <person name="Wu L."/>
            <person name="Ma J."/>
        </authorList>
    </citation>
    <scope>NUCLEOTIDE SEQUENCE [LARGE SCALE GENOMIC DNA]</scope>
    <source>
        <strain evidence="2">JCM 17225</strain>
    </source>
</reference>
<sequence length="227" mass="25827">MKPHFLALVALLLTGSGCRKTPAAPSECAQVQRAPAAFLAYWYFPKGSYWVYQKRGSQPVEVDTVTVIGTEVRVFRPGANTYGLPTCTELYELACWHSNRRYFRGTSANSNYRGLEHFETQEENGQWFVSQRAENMYDIGFFWYYPQRPVGQPIASDGPVLLDTTAVSVPAGTFKRSVHLRVDAFRDSTQGPFVRSYHLTRGIGTTRRVYANLGTWELRSYYIAPRQ</sequence>
<protein>
    <recommendedName>
        <fullName evidence="3">Lipoprotein</fullName>
    </recommendedName>
</protein>
<keyword evidence="2" id="KW-1185">Reference proteome</keyword>